<dbReference type="InterPro" id="IPR017871">
    <property type="entry name" value="ABC_transporter-like_CS"/>
</dbReference>
<dbReference type="GO" id="GO:0005524">
    <property type="term" value="F:ATP binding"/>
    <property type="evidence" value="ECO:0007669"/>
    <property type="project" value="UniProtKB-KW"/>
</dbReference>
<evidence type="ECO:0000313" key="10">
    <source>
        <dbReference type="Proteomes" id="UP001225134"/>
    </source>
</evidence>
<dbReference type="InterPro" id="IPR003439">
    <property type="entry name" value="ABC_transporter-like_ATP-bd"/>
</dbReference>
<keyword evidence="4 9" id="KW-0067">ATP-binding</keyword>
<dbReference type="PANTHER" id="PTHR43166">
    <property type="entry name" value="AMINO ACID IMPORT ATP-BINDING PROTEIN"/>
    <property type="match status" value="1"/>
</dbReference>
<dbReference type="PANTHER" id="PTHR43166:SF30">
    <property type="entry name" value="METHIONINE IMPORT ATP-BINDING PROTEIN METN"/>
    <property type="match status" value="1"/>
</dbReference>
<dbReference type="InterPro" id="IPR027417">
    <property type="entry name" value="P-loop_NTPase"/>
</dbReference>
<keyword evidence="10" id="KW-1185">Reference proteome</keyword>
<dbReference type="Proteomes" id="UP001225134">
    <property type="component" value="Unassembled WGS sequence"/>
</dbReference>
<evidence type="ECO:0000256" key="1">
    <source>
        <dbReference type="ARBA" id="ARBA00022448"/>
    </source>
</evidence>
<keyword evidence="3" id="KW-0547">Nucleotide-binding</keyword>
<keyword evidence="6" id="KW-0029">Amino-acid transport</keyword>
<dbReference type="EMBL" id="JASSPP010000001">
    <property type="protein sequence ID" value="MDK9580025.1"/>
    <property type="molecule type" value="Genomic_DNA"/>
</dbReference>
<dbReference type="SMART" id="SM00382">
    <property type="entry name" value="AAA"/>
    <property type="match status" value="1"/>
</dbReference>
<proteinExistence type="predicted"/>
<reference evidence="9 10" key="1">
    <citation type="submission" date="2023-06" db="EMBL/GenBank/DDBJ databases">
        <title>Antibody response to the Sneathia vaginalis cytopathogenic toxin A during pregnancy.</title>
        <authorList>
            <person name="Mccoy Z.T."/>
            <person name="Serrano M.G."/>
            <person name="Spaine K."/>
            <person name="Edwards D.J."/>
            <person name="Buck G.A."/>
            <person name="Jefferson K."/>
        </authorList>
    </citation>
    <scope>NUCLEOTIDE SEQUENCE [LARGE SCALE GENOMIC DNA]</scope>
    <source>
        <strain evidence="9 10">CCUG 42621</strain>
    </source>
</reference>
<keyword evidence="5" id="KW-1278">Translocase</keyword>
<evidence type="ECO:0000256" key="5">
    <source>
        <dbReference type="ARBA" id="ARBA00022967"/>
    </source>
</evidence>
<dbReference type="Pfam" id="PF00005">
    <property type="entry name" value="ABC_tran"/>
    <property type="match status" value="1"/>
</dbReference>
<sequence length="239" mass="26895">MIEFKKVFKKYADIEILKNINFKIEKGDIFGVIGLSGAGKSTLIRTINKLEKIDGGEIIIDDKEISKLSGKELMEFRKEIGMIFQNFNLLSSRTVYENVKLPLELIHKIDEKRIFEILDLVELTDKKDSYISKLSGGQKQRVAIARALITKPKILLCDEATSALDPLIASNILDLLKKINESLGITIVVITHQLEVVKKICNKLVVLKEGEIVEKGETDAIFENAKHEFTKKLIGGIND</sequence>
<dbReference type="PROSITE" id="PS00211">
    <property type="entry name" value="ABC_TRANSPORTER_1"/>
    <property type="match status" value="1"/>
</dbReference>
<evidence type="ECO:0000256" key="4">
    <source>
        <dbReference type="ARBA" id="ARBA00022840"/>
    </source>
</evidence>
<accession>A0ABT7HHN7</accession>
<comment type="caution">
    <text evidence="9">The sequence shown here is derived from an EMBL/GenBank/DDBJ whole genome shotgun (WGS) entry which is preliminary data.</text>
</comment>
<gene>
    <name evidence="9" type="ORF">QQA45_00575</name>
</gene>
<evidence type="ECO:0000259" key="8">
    <source>
        <dbReference type="PROSITE" id="PS50893"/>
    </source>
</evidence>
<feature type="domain" description="ABC transporter" evidence="8">
    <location>
        <begin position="2"/>
        <end position="234"/>
    </location>
</feature>
<dbReference type="InterPro" id="IPR003593">
    <property type="entry name" value="AAA+_ATPase"/>
</dbReference>
<dbReference type="SUPFAM" id="SSF52540">
    <property type="entry name" value="P-loop containing nucleoside triphosphate hydrolases"/>
    <property type="match status" value="1"/>
</dbReference>
<keyword evidence="2" id="KW-1003">Cell membrane</keyword>
<evidence type="ECO:0000256" key="7">
    <source>
        <dbReference type="ARBA" id="ARBA00023136"/>
    </source>
</evidence>
<dbReference type="Gene3D" id="3.40.50.300">
    <property type="entry name" value="P-loop containing nucleotide triphosphate hydrolases"/>
    <property type="match status" value="1"/>
</dbReference>
<keyword evidence="7" id="KW-0472">Membrane</keyword>
<keyword evidence="1" id="KW-0813">Transport</keyword>
<protein>
    <submittedName>
        <fullName evidence="9">ATP-binding cassette domain-containing protein</fullName>
    </submittedName>
</protein>
<evidence type="ECO:0000256" key="2">
    <source>
        <dbReference type="ARBA" id="ARBA00022475"/>
    </source>
</evidence>
<dbReference type="InterPro" id="IPR050086">
    <property type="entry name" value="MetN_ABC_transporter-like"/>
</dbReference>
<dbReference type="RefSeq" id="WP_066729359.1">
    <property type="nucleotide sequence ID" value="NZ_CAMPUK010000001.1"/>
</dbReference>
<evidence type="ECO:0000256" key="6">
    <source>
        <dbReference type="ARBA" id="ARBA00022970"/>
    </source>
</evidence>
<organism evidence="9 10">
    <name type="scientific">Sneathia sanguinegens</name>
    <dbReference type="NCBI Taxonomy" id="40543"/>
    <lineage>
        <taxon>Bacteria</taxon>
        <taxon>Fusobacteriati</taxon>
        <taxon>Fusobacteriota</taxon>
        <taxon>Fusobacteriia</taxon>
        <taxon>Fusobacteriales</taxon>
        <taxon>Leptotrichiaceae</taxon>
        <taxon>Sneathia</taxon>
    </lineage>
</organism>
<dbReference type="PROSITE" id="PS50893">
    <property type="entry name" value="ABC_TRANSPORTER_2"/>
    <property type="match status" value="1"/>
</dbReference>
<evidence type="ECO:0000256" key="3">
    <source>
        <dbReference type="ARBA" id="ARBA00022741"/>
    </source>
</evidence>
<name>A0ABT7HHN7_9FUSO</name>
<evidence type="ECO:0000313" key="9">
    <source>
        <dbReference type="EMBL" id="MDK9580025.1"/>
    </source>
</evidence>